<name>A0AA36GL61_CYLNA</name>
<evidence type="ECO:0000313" key="3">
    <source>
        <dbReference type="Proteomes" id="UP001176961"/>
    </source>
</evidence>
<organism evidence="2 3">
    <name type="scientific">Cylicocyclus nassatus</name>
    <name type="common">Nematode worm</name>
    <dbReference type="NCBI Taxonomy" id="53992"/>
    <lineage>
        <taxon>Eukaryota</taxon>
        <taxon>Metazoa</taxon>
        <taxon>Ecdysozoa</taxon>
        <taxon>Nematoda</taxon>
        <taxon>Chromadorea</taxon>
        <taxon>Rhabditida</taxon>
        <taxon>Rhabditina</taxon>
        <taxon>Rhabditomorpha</taxon>
        <taxon>Strongyloidea</taxon>
        <taxon>Strongylidae</taxon>
        <taxon>Cylicocyclus</taxon>
    </lineage>
</organism>
<reference evidence="2" key="1">
    <citation type="submission" date="2023-07" db="EMBL/GenBank/DDBJ databases">
        <authorList>
            <consortium name="CYATHOMIX"/>
        </authorList>
    </citation>
    <scope>NUCLEOTIDE SEQUENCE</scope>
    <source>
        <strain evidence="2">N/A</strain>
    </source>
</reference>
<keyword evidence="3" id="KW-1185">Reference proteome</keyword>
<dbReference type="EMBL" id="CATQJL010000112">
    <property type="protein sequence ID" value="CAJ0594107.1"/>
    <property type="molecule type" value="Genomic_DNA"/>
</dbReference>
<feature type="compositionally biased region" description="Polar residues" evidence="1">
    <location>
        <begin position="310"/>
        <end position="327"/>
    </location>
</feature>
<gene>
    <name evidence="2" type="ORF">CYNAS_LOCUS6090</name>
</gene>
<dbReference type="Proteomes" id="UP001176961">
    <property type="component" value="Unassembled WGS sequence"/>
</dbReference>
<comment type="caution">
    <text evidence="2">The sequence shown here is derived from an EMBL/GenBank/DDBJ whole genome shotgun (WGS) entry which is preliminary data.</text>
</comment>
<dbReference type="AlphaFoldDB" id="A0AA36GL61"/>
<accession>A0AA36GL61</accession>
<feature type="region of interest" description="Disordered" evidence="1">
    <location>
        <begin position="296"/>
        <end position="327"/>
    </location>
</feature>
<sequence length="327" mass="36415">MAVFLSKTVEQDENLISFTYHFRVPRRLPLRSDASSKIPAELEAMYGQYPPLLVQYSGTSIANRVVDPNFDYLDPVWMAHCDEILRRSELFNERLRDRYGIEPDVDVEEDEDMRPRFLRTSDTSGSDVDEDVDETGRLGKGFRRVPYTPFPGKTDRTTRDTAKMIIKTLANPHAGNEAKYRVTSTISSIAGEGPAYNPIRLVRSDPQVSRASSIVCTADLVATKAASSTSCLASNLVSLTHSSFSNETSTTSGSYARQNARSSSAHSRLTPHRRRYSPTISDVVRFRNRIGVLSDFLRNPRHRPPKPGVPTNSDASTQHGAGSSENE</sequence>
<feature type="region of interest" description="Disordered" evidence="1">
    <location>
        <begin position="243"/>
        <end position="276"/>
    </location>
</feature>
<protein>
    <submittedName>
        <fullName evidence="2">Uncharacterized protein</fullName>
    </submittedName>
</protein>
<evidence type="ECO:0000256" key="1">
    <source>
        <dbReference type="SAM" id="MobiDB-lite"/>
    </source>
</evidence>
<feature type="compositionally biased region" description="Polar residues" evidence="1">
    <location>
        <begin position="243"/>
        <end position="267"/>
    </location>
</feature>
<proteinExistence type="predicted"/>
<evidence type="ECO:0000313" key="2">
    <source>
        <dbReference type="EMBL" id="CAJ0594107.1"/>
    </source>
</evidence>